<evidence type="ECO:0000256" key="6">
    <source>
        <dbReference type="PROSITE-ProRule" id="PRU00169"/>
    </source>
</evidence>
<dbReference type="PROSITE" id="PS50110">
    <property type="entry name" value="RESPONSE_REGULATORY"/>
    <property type="match status" value="1"/>
</dbReference>
<proteinExistence type="predicted"/>
<reference evidence="8 9" key="1">
    <citation type="submission" date="2021-01" db="EMBL/GenBank/DDBJ databases">
        <title>Whole genome shotgun sequence of Planobispora longispora NBRC 13918.</title>
        <authorList>
            <person name="Komaki H."/>
            <person name="Tamura T."/>
        </authorList>
    </citation>
    <scope>NUCLEOTIDE SEQUENCE [LARGE SCALE GENOMIC DNA]</scope>
    <source>
        <strain evidence="8 9">NBRC 13918</strain>
    </source>
</reference>
<keyword evidence="3" id="KW-0805">Transcription regulation</keyword>
<comment type="caution">
    <text evidence="8">The sequence shown here is derived from an EMBL/GenBank/DDBJ whole genome shotgun (WGS) entry which is preliminary data.</text>
</comment>
<dbReference type="GO" id="GO:0003677">
    <property type="term" value="F:DNA binding"/>
    <property type="evidence" value="ECO:0007669"/>
    <property type="project" value="UniProtKB-KW"/>
</dbReference>
<evidence type="ECO:0000256" key="1">
    <source>
        <dbReference type="ARBA" id="ARBA00022553"/>
    </source>
</evidence>
<keyword evidence="2" id="KW-0902">Two-component regulatory system</keyword>
<organism evidence="8 9">
    <name type="scientific">Planobispora longispora</name>
    <dbReference type="NCBI Taxonomy" id="28887"/>
    <lineage>
        <taxon>Bacteria</taxon>
        <taxon>Bacillati</taxon>
        <taxon>Actinomycetota</taxon>
        <taxon>Actinomycetes</taxon>
        <taxon>Streptosporangiales</taxon>
        <taxon>Streptosporangiaceae</taxon>
        <taxon>Planobispora</taxon>
    </lineage>
</organism>
<gene>
    <name evidence="8" type="ORF">Plo01_64420</name>
</gene>
<keyword evidence="9" id="KW-1185">Reference proteome</keyword>
<evidence type="ECO:0000259" key="7">
    <source>
        <dbReference type="PROSITE" id="PS50110"/>
    </source>
</evidence>
<keyword evidence="1 6" id="KW-0597">Phosphoprotein</keyword>
<evidence type="ECO:0000313" key="9">
    <source>
        <dbReference type="Proteomes" id="UP000616724"/>
    </source>
</evidence>
<dbReference type="RefSeq" id="WP_203894459.1">
    <property type="nucleotide sequence ID" value="NZ_BOOH01000054.1"/>
</dbReference>
<evidence type="ECO:0000313" key="8">
    <source>
        <dbReference type="EMBL" id="GIH80013.1"/>
    </source>
</evidence>
<dbReference type="Proteomes" id="UP000616724">
    <property type="component" value="Unassembled WGS sequence"/>
</dbReference>
<evidence type="ECO:0000256" key="5">
    <source>
        <dbReference type="ARBA" id="ARBA00023163"/>
    </source>
</evidence>
<feature type="modified residue" description="4-aspartylphosphate" evidence="6">
    <location>
        <position position="52"/>
    </location>
</feature>
<sequence>MPAVLVVDDDDDVRDLITFRLRTAGYEVHTAADGNQALAALDRLRPDLVVLDWMMPGLSGPEVCRHLRALPPLAGVRVLMLTAKFLPGDVEEGFRAGVDDYMTKPFSPRELLTRVQALLAVGARR</sequence>
<dbReference type="InterPro" id="IPR001789">
    <property type="entry name" value="Sig_transdc_resp-reg_receiver"/>
</dbReference>
<dbReference type="PANTHER" id="PTHR44591:SF3">
    <property type="entry name" value="RESPONSE REGULATORY DOMAIN-CONTAINING PROTEIN"/>
    <property type="match status" value="1"/>
</dbReference>
<keyword evidence="5" id="KW-0804">Transcription</keyword>
<dbReference type="FunFam" id="3.40.50.2300:FF:000001">
    <property type="entry name" value="DNA-binding response regulator PhoB"/>
    <property type="match status" value="1"/>
</dbReference>
<dbReference type="PANTHER" id="PTHR44591">
    <property type="entry name" value="STRESS RESPONSE REGULATOR PROTEIN 1"/>
    <property type="match status" value="1"/>
</dbReference>
<dbReference type="EMBL" id="BOOH01000054">
    <property type="protein sequence ID" value="GIH80013.1"/>
    <property type="molecule type" value="Genomic_DNA"/>
</dbReference>
<dbReference type="GO" id="GO:0000160">
    <property type="term" value="P:phosphorelay signal transduction system"/>
    <property type="evidence" value="ECO:0007669"/>
    <property type="project" value="UniProtKB-KW"/>
</dbReference>
<dbReference type="SMART" id="SM00448">
    <property type="entry name" value="REC"/>
    <property type="match status" value="1"/>
</dbReference>
<dbReference type="Pfam" id="PF00072">
    <property type="entry name" value="Response_reg"/>
    <property type="match status" value="1"/>
</dbReference>
<evidence type="ECO:0000256" key="3">
    <source>
        <dbReference type="ARBA" id="ARBA00023015"/>
    </source>
</evidence>
<name>A0A8J3W8S8_9ACTN</name>
<accession>A0A8J3W8S8</accession>
<feature type="domain" description="Response regulatory" evidence="7">
    <location>
        <begin position="3"/>
        <end position="119"/>
    </location>
</feature>
<evidence type="ECO:0000256" key="2">
    <source>
        <dbReference type="ARBA" id="ARBA00023012"/>
    </source>
</evidence>
<dbReference type="SUPFAM" id="SSF52172">
    <property type="entry name" value="CheY-like"/>
    <property type="match status" value="1"/>
</dbReference>
<dbReference type="Gene3D" id="3.40.50.2300">
    <property type="match status" value="1"/>
</dbReference>
<dbReference type="InterPro" id="IPR050595">
    <property type="entry name" value="Bact_response_regulator"/>
</dbReference>
<protein>
    <recommendedName>
        <fullName evidence="7">Response regulatory domain-containing protein</fullName>
    </recommendedName>
</protein>
<dbReference type="AlphaFoldDB" id="A0A8J3W8S8"/>
<keyword evidence="4" id="KW-0238">DNA-binding</keyword>
<evidence type="ECO:0000256" key="4">
    <source>
        <dbReference type="ARBA" id="ARBA00023125"/>
    </source>
</evidence>
<dbReference type="InterPro" id="IPR011006">
    <property type="entry name" value="CheY-like_superfamily"/>
</dbReference>